<dbReference type="InterPro" id="IPR050191">
    <property type="entry name" value="ATP-dep_DNA_ligase"/>
</dbReference>
<dbReference type="Proteomes" id="UP000306409">
    <property type="component" value="Chromosome"/>
</dbReference>
<evidence type="ECO:0000256" key="4">
    <source>
        <dbReference type="ARBA" id="ARBA00034003"/>
    </source>
</evidence>
<dbReference type="EC" id="6.5.1.1" evidence="2"/>
<dbReference type="PANTHER" id="PTHR45674">
    <property type="entry name" value="DNA LIGASE 1/3 FAMILY MEMBER"/>
    <property type="match status" value="1"/>
</dbReference>
<dbReference type="InterPro" id="IPR012310">
    <property type="entry name" value="DNA_ligase_ATP-dep_cent"/>
</dbReference>
<name>A0A4U7JHJ0_9FIRM</name>
<keyword evidence="7" id="KW-1185">Reference proteome</keyword>
<dbReference type="KEGG" id="rher:EHE19_003360"/>
<dbReference type="GO" id="GO:0006281">
    <property type="term" value="P:DNA repair"/>
    <property type="evidence" value="ECO:0007669"/>
    <property type="project" value="InterPro"/>
</dbReference>
<dbReference type="Pfam" id="PF01068">
    <property type="entry name" value="DNA_ligase_A_M"/>
    <property type="match status" value="1"/>
</dbReference>
<evidence type="ECO:0000259" key="5">
    <source>
        <dbReference type="PROSITE" id="PS50160"/>
    </source>
</evidence>
<evidence type="ECO:0000313" key="7">
    <source>
        <dbReference type="Proteomes" id="UP000306409"/>
    </source>
</evidence>
<sequence length="324" mass="37670">MNWITPMEPINCNTVKEDSEYIHEIKWDGIRGLVYLLNGQLNIYTKKGNTRTVFYPELDVIYDEFKSNDIILDGEIIVLDKNGIPSFYNSLVRESVKSIKNLKYYQDNYPINYIVFDILKYRDELLTNYPLQQRRQLLEQLLSSLVNKNNIIYLSEIYTDGKELFEKMKQKNMEGIVSKKINSMYLQGKQHDAWFKTKFTKRMLCIIGGVIWKYGEANSLILGIKANEDKKINYIGKASLGLKGSDLKLLKEYRDKLIQEECPFSESSIKCLNTKENELTWISPLITCWISYLELSNDGHLRHPKILGFTSLPAEEANGKVLTD</sequence>
<dbReference type="GO" id="GO:0006310">
    <property type="term" value="P:DNA recombination"/>
    <property type="evidence" value="ECO:0007669"/>
    <property type="project" value="InterPro"/>
</dbReference>
<reference evidence="6 7" key="1">
    <citation type="submission" date="2020-09" db="EMBL/GenBank/DDBJ databases">
        <title>Characterization and genome sequencing of Ruminiclostridium sp. nov. MA18.</title>
        <authorList>
            <person name="Rettenmaier R."/>
            <person name="Kowollik M.-L."/>
            <person name="Liebl W."/>
            <person name="Zverlov V."/>
        </authorList>
    </citation>
    <scope>NUCLEOTIDE SEQUENCE [LARGE SCALE GENOMIC DNA]</scope>
    <source>
        <strain evidence="6 7">MA18</strain>
    </source>
</reference>
<dbReference type="InterPro" id="IPR012340">
    <property type="entry name" value="NA-bd_OB-fold"/>
</dbReference>
<dbReference type="PROSITE" id="PS50160">
    <property type="entry name" value="DNA_LIGASE_A3"/>
    <property type="match status" value="1"/>
</dbReference>
<evidence type="ECO:0000256" key="2">
    <source>
        <dbReference type="ARBA" id="ARBA00012727"/>
    </source>
</evidence>
<evidence type="ECO:0000256" key="1">
    <source>
        <dbReference type="ARBA" id="ARBA00007572"/>
    </source>
</evidence>
<dbReference type="PANTHER" id="PTHR45674:SF4">
    <property type="entry name" value="DNA LIGASE 1"/>
    <property type="match status" value="1"/>
</dbReference>
<gene>
    <name evidence="6" type="ORF">EHE19_003360</name>
</gene>
<accession>A0A4U7JHJ0</accession>
<dbReference type="EMBL" id="CP061336">
    <property type="protein sequence ID" value="QNU67568.1"/>
    <property type="molecule type" value="Genomic_DNA"/>
</dbReference>
<comment type="similarity">
    <text evidence="1">Belongs to the ATP-dependent DNA ligase family.</text>
</comment>
<protein>
    <recommendedName>
        <fullName evidence="2">DNA ligase (ATP)</fullName>
        <ecNumber evidence="2">6.5.1.1</ecNumber>
    </recommendedName>
</protein>
<dbReference type="OrthoDB" id="9802472at2"/>
<dbReference type="SUPFAM" id="SSF50249">
    <property type="entry name" value="Nucleic acid-binding proteins"/>
    <property type="match status" value="1"/>
</dbReference>
<feature type="domain" description="ATP-dependent DNA ligase family profile" evidence="5">
    <location>
        <begin position="104"/>
        <end position="198"/>
    </location>
</feature>
<dbReference type="Gene3D" id="3.30.1490.70">
    <property type="match status" value="1"/>
</dbReference>
<dbReference type="AlphaFoldDB" id="A0A4U7JHJ0"/>
<dbReference type="Gene3D" id="2.40.50.140">
    <property type="entry name" value="Nucleic acid-binding proteins"/>
    <property type="match status" value="1"/>
</dbReference>
<dbReference type="Pfam" id="PF04679">
    <property type="entry name" value="DNA_ligase_A_C"/>
    <property type="match status" value="1"/>
</dbReference>
<comment type="catalytic activity">
    <reaction evidence="4">
        <text>ATP + (deoxyribonucleotide)n-3'-hydroxyl + 5'-phospho-(deoxyribonucleotide)m = (deoxyribonucleotide)n+m + AMP + diphosphate.</text>
        <dbReference type="EC" id="6.5.1.1"/>
    </reaction>
</comment>
<dbReference type="RefSeq" id="WP_137697610.1">
    <property type="nucleotide sequence ID" value="NZ_CP061336.1"/>
</dbReference>
<keyword evidence="3 6" id="KW-0436">Ligase</keyword>
<evidence type="ECO:0000313" key="6">
    <source>
        <dbReference type="EMBL" id="QNU67568.1"/>
    </source>
</evidence>
<proteinExistence type="inferred from homology"/>
<evidence type="ECO:0000256" key="3">
    <source>
        <dbReference type="ARBA" id="ARBA00022598"/>
    </source>
</evidence>
<dbReference type="GO" id="GO:0005524">
    <property type="term" value="F:ATP binding"/>
    <property type="evidence" value="ECO:0007669"/>
    <property type="project" value="InterPro"/>
</dbReference>
<dbReference type="Gene3D" id="3.30.470.30">
    <property type="entry name" value="DNA ligase/mRNA capping enzyme"/>
    <property type="match status" value="1"/>
</dbReference>
<organism evidence="6 7">
    <name type="scientific">Ruminiclostridium herbifermentans</name>
    <dbReference type="NCBI Taxonomy" id="2488810"/>
    <lineage>
        <taxon>Bacteria</taxon>
        <taxon>Bacillati</taxon>
        <taxon>Bacillota</taxon>
        <taxon>Clostridia</taxon>
        <taxon>Eubacteriales</taxon>
        <taxon>Oscillospiraceae</taxon>
        <taxon>Ruminiclostridium</taxon>
    </lineage>
</organism>
<dbReference type="InterPro" id="IPR012309">
    <property type="entry name" value="DNA_ligase_ATP-dep_C"/>
</dbReference>
<dbReference type="SUPFAM" id="SSF56091">
    <property type="entry name" value="DNA ligase/mRNA capping enzyme, catalytic domain"/>
    <property type="match status" value="1"/>
</dbReference>
<dbReference type="GO" id="GO:0003910">
    <property type="term" value="F:DNA ligase (ATP) activity"/>
    <property type="evidence" value="ECO:0007669"/>
    <property type="project" value="UniProtKB-EC"/>
</dbReference>